<protein>
    <submittedName>
        <fullName evidence="2">Uncharacterized protein</fullName>
    </submittedName>
</protein>
<name>A0A239E2Z5_9SPHN</name>
<reference evidence="2 3" key="1">
    <citation type="submission" date="2017-06" db="EMBL/GenBank/DDBJ databases">
        <authorList>
            <person name="Kim H.J."/>
            <person name="Triplett B.A."/>
        </authorList>
    </citation>
    <scope>NUCLEOTIDE SEQUENCE [LARGE SCALE GENOMIC DNA]</scope>
    <source>
        <strain evidence="2 3">DS15</strain>
    </source>
</reference>
<keyword evidence="1" id="KW-0472">Membrane</keyword>
<evidence type="ECO:0000313" key="3">
    <source>
        <dbReference type="Proteomes" id="UP000198339"/>
    </source>
</evidence>
<accession>A0A239E2Z5</accession>
<keyword evidence="1" id="KW-0812">Transmembrane</keyword>
<feature type="transmembrane region" description="Helical" evidence="1">
    <location>
        <begin position="80"/>
        <end position="103"/>
    </location>
</feature>
<evidence type="ECO:0000256" key="1">
    <source>
        <dbReference type="SAM" id="Phobius"/>
    </source>
</evidence>
<dbReference type="EMBL" id="FZPA01000001">
    <property type="protein sequence ID" value="SNS38363.1"/>
    <property type="molecule type" value="Genomic_DNA"/>
</dbReference>
<feature type="transmembrane region" description="Helical" evidence="1">
    <location>
        <begin position="47"/>
        <end position="68"/>
    </location>
</feature>
<feature type="transmembrane region" description="Helical" evidence="1">
    <location>
        <begin position="12"/>
        <end position="35"/>
    </location>
</feature>
<organism evidence="2 3">
    <name type="scientific">Sphingopyxis indica</name>
    <dbReference type="NCBI Taxonomy" id="436663"/>
    <lineage>
        <taxon>Bacteria</taxon>
        <taxon>Pseudomonadati</taxon>
        <taxon>Pseudomonadota</taxon>
        <taxon>Alphaproteobacteria</taxon>
        <taxon>Sphingomonadales</taxon>
        <taxon>Sphingomonadaceae</taxon>
        <taxon>Sphingopyxis</taxon>
    </lineage>
</organism>
<proteinExistence type="predicted"/>
<dbReference type="RefSeq" id="WP_089214407.1">
    <property type="nucleotide sequence ID" value="NZ_FZPA01000001.1"/>
</dbReference>
<feature type="transmembrane region" description="Helical" evidence="1">
    <location>
        <begin position="115"/>
        <end position="134"/>
    </location>
</feature>
<dbReference type="Proteomes" id="UP000198339">
    <property type="component" value="Unassembled WGS sequence"/>
</dbReference>
<keyword evidence="3" id="KW-1185">Reference proteome</keyword>
<keyword evidence="1" id="KW-1133">Transmembrane helix</keyword>
<evidence type="ECO:0000313" key="2">
    <source>
        <dbReference type="EMBL" id="SNS38363.1"/>
    </source>
</evidence>
<dbReference type="AlphaFoldDB" id="A0A239E2Z5"/>
<sequence>MSARKAPFALRILRRVLLPAIVAGVLSNLAVYHMLGAEGALTDWKSTGVMAAIALVGLLTGGWIALRIAERLPLPAAGRLVLFAAAGIVTGGLLALAIASMIVDEGQLGYMKYGLAAGAVGGLVWILINFDLAAAPGNRRLS</sequence>
<gene>
    <name evidence="2" type="ORF">SAMN06295955_101545</name>
</gene>